<feature type="compositionally biased region" description="Basic and acidic residues" evidence="1">
    <location>
        <begin position="185"/>
        <end position="194"/>
    </location>
</feature>
<dbReference type="EMBL" id="LAZR01060698">
    <property type="protein sequence ID" value="KKK65147.1"/>
    <property type="molecule type" value="Genomic_DNA"/>
</dbReference>
<feature type="compositionally biased region" description="Basic and acidic residues" evidence="1">
    <location>
        <begin position="102"/>
        <end position="111"/>
    </location>
</feature>
<accession>A0A0F8X7P0</accession>
<feature type="region of interest" description="Disordered" evidence="1">
    <location>
        <begin position="143"/>
        <end position="194"/>
    </location>
</feature>
<comment type="caution">
    <text evidence="3">The sequence shown here is derived from an EMBL/GenBank/DDBJ whole genome shotgun (WGS) entry which is preliminary data.</text>
</comment>
<keyword evidence="2" id="KW-0472">Membrane</keyword>
<proteinExistence type="predicted"/>
<feature type="transmembrane region" description="Helical" evidence="2">
    <location>
        <begin position="12"/>
        <end position="29"/>
    </location>
</feature>
<keyword evidence="2" id="KW-0812">Transmembrane</keyword>
<protein>
    <submittedName>
        <fullName evidence="3">Uncharacterized protein</fullName>
    </submittedName>
</protein>
<sequence length="194" mass="20435">MLDFIADRADIIIAAVQTALTLDMLPVVWHQFRAKASTVPLLSSVPTAIGLAVLGLVFFSTGLYLATVTVVVGAAVWTIVAGQRIGYNRHDGSTSSTPDADPELRVDDSRLHGSSSVNAQDEGGECNCVSCIRASWFRHHNRPAGGGQGQGVGVGLDGDSQGTSSPVEEVPDLVHNSSATTHYGYSDRTELEEA</sequence>
<gene>
    <name evidence="3" type="ORF">LCGC14_2977060</name>
</gene>
<organism evidence="3">
    <name type="scientific">marine sediment metagenome</name>
    <dbReference type="NCBI Taxonomy" id="412755"/>
    <lineage>
        <taxon>unclassified sequences</taxon>
        <taxon>metagenomes</taxon>
        <taxon>ecological metagenomes</taxon>
    </lineage>
</organism>
<feature type="compositionally biased region" description="Gly residues" evidence="1">
    <location>
        <begin position="144"/>
        <end position="156"/>
    </location>
</feature>
<evidence type="ECO:0000313" key="3">
    <source>
        <dbReference type="EMBL" id="KKK65147.1"/>
    </source>
</evidence>
<evidence type="ECO:0000256" key="2">
    <source>
        <dbReference type="SAM" id="Phobius"/>
    </source>
</evidence>
<feature type="transmembrane region" description="Helical" evidence="2">
    <location>
        <begin position="49"/>
        <end position="80"/>
    </location>
</feature>
<name>A0A0F8X7P0_9ZZZZ</name>
<dbReference type="AlphaFoldDB" id="A0A0F8X7P0"/>
<feature type="region of interest" description="Disordered" evidence="1">
    <location>
        <begin position="88"/>
        <end position="122"/>
    </location>
</feature>
<evidence type="ECO:0000256" key="1">
    <source>
        <dbReference type="SAM" id="MobiDB-lite"/>
    </source>
</evidence>
<keyword evidence="2" id="KW-1133">Transmembrane helix</keyword>
<reference evidence="3" key="1">
    <citation type="journal article" date="2015" name="Nature">
        <title>Complex archaea that bridge the gap between prokaryotes and eukaryotes.</title>
        <authorList>
            <person name="Spang A."/>
            <person name="Saw J.H."/>
            <person name="Jorgensen S.L."/>
            <person name="Zaremba-Niedzwiedzka K."/>
            <person name="Martijn J."/>
            <person name="Lind A.E."/>
            <person name="van Eijk R."/>
            <person name="Schleper C."/>
            <person name="Guy L."/>
            <person name="Ettema T.J."/>
        </authorList>
    </citation>
    <scope>NUCLEOTIDE SEQUENCE</scope>
</reference>